<dbReference type="EMBL" id="CADEPI010000012">
    <property type="protein sequence ID" value="CAB3363424.1"/>
    <property type="molecule type" value="Genomic_DNA"/>
</dbReference>
<comment type="caution">
    <text evidence="1">The sequence shown here is derived from an EMBL/GenBank/DDBJ whole genome shotgun (WGS) entry which is preliminary data.</text>
</comment>
<protein>
    <submittedName>
        <fullName evidence="1">Uncharacterized protein</fullName>
    </submittedName>
</protein>
<reference evidence="1 2" key="1">
    <citation type="submission" date="2020-04" db="EMBL/GenBank/DDBJ databases">
        <authorList>
            <person name="Alioto T."/>
            <person name="Alioto T."/>
            <person name="Gomez Garrido J."/>
        </authorList>
    </citation>
    <scope>NUCLEOTIDE SEQUENCE [LARGE SCALE GENOMIC DNA]</scope>
</reference>
<dbReference type="Proteomes" id="UP000494165">
    <property type="component" value="Unassembled WGS sequence"/>
</dbReference>
<proteinExistence type="predicted"/>
<keyword evidence="2" id="KW-1185">Reference proteome</keyword>
<dbReference type="AlphaFoldDB" id="A0A8S1C6E8"/>
<organism evidence="1 2">
    <name type="scientific">Cloeon dipterum</name>
    <dbReference type="NCBI Taxonomy" id="197152"/>
    <lineage>
        <taxon>Eukaryota</taxon>
        <taxon>Metazoa</taxon>
        <taxon>Ecdysozoa</taxon>
        <taxon>Arthropoda</taxon>
        <taxon>Hexapoda</taxon>
        <taxon>Insecta</taxon>
        <taxon>Pterygota</taxon>
        <taxon>Palaeoptera</taxon>
        <taxon>Ephemeroptera</taxon>
        <taxon>Pisciforma</taxon>
        <taxon>Baetidae</taxon>
        <taxon>Cloeon</taxon>
    </lineage>
</organism>
<evidence type="ECO:0000313" key="1">
    <source>
        <dbReference type="EMBL" id="CAB3363424.1"/>
    </source>
</evidence>
<gene>
    <name evidence="1" type="ORF">CLODIP_2_CD02306</name>
</gene>
<evidence type="ECO:0000313" key="2">
    <source>
        <dbReference type="Proteomes" id="UP000494165"/>
    </source>
</evidence>
<name>A0A8S1C6E8_9INSE</name>
<sequence length="903" mass="104745">MQAFKMKLPGWAAVKETKFDSEIEDTIFYESVLGCGFPRKTKKSMLMTFKLSEYMIPQYLPTNFHLMEFGSESSAEEVLTALKQASFYLLSTHLCRAMKPRKIFKMQETQKDELLEFYRTIVAKADIKLLEEPIFLNGILQEPRILIQLPFQVNLMYQTMLALIYEGWRLYTQQSEFCIFEIPADAEPLYKILSQFQENLHKLAGELSNILTKNFKATSNTIFGVNTRRLFFNESKVWNMSLLEFIWSGSCTNVTKALKKILSRTLQRLQTCTRPPPFDLDFPAKEFRMNFLKFWRFECPDGRNLSRCLDAVKQHNKACSKFERRDICLQNIIQEYMINPGKISGITAEEAMALVNKRRAMVPVYSDMAKSFINQHELDKGLQEAGAIFSIICSAEAKAKAAPNFVHLCQMIVSADPEKAKFHAIDCDGPDMSLSQITKELEHVDKKINSIQKRRSFEEEAMEMLQQVQFPEQALDEVPDVELLGVENTVLIFEAALKHRVFQVYKDYFECIAASDLDPQSTFSPKLLFVQYIFPHLVRLLRTMNESPMTEQKKYVYFLHQLLSSNFYKPSEEDKNASPWPNLDTVDGILLKGSKEFHKQKIRVVKQICSKLFPTKQSEILIEYFDFLRLSMELPYEDSYLVDYVSTWNIQIAHFLKIVLVCLENTCDSFHCSDICICSNVPDMTISILEVLYVHFSKNNISVFENDFLNQVLRSLNGHDEIELKSKKNIAVSFSNMQVFGVIMYLAFHYIADSPTLIEKTSRMLLVRNAFVAYQKQDCWRAKQNMAMLVNDAKRVDLSLFDLTAFRLRGGLYKQITMNTEKSMGRHCVKMNRSGEITFCPIKHCRWCGLINSPEFIICQECQDESDYPDVNLFCSKECEERALSDSHLEEHARFLVEKCQFK</sequence>
<accession>A0A8S1C6E8</accession>